<comment type="similarity">
    <text evidence="2 9">Belongs to the replication factor A protein 1 family.</text>
</comment>
<dbReference type="InterPro" id="IPR004365">
    <property type="entry name" value="NA-bd_OB_tRNA"/>
</dbReference>
<evidence type="ECO:0000256" key="5">
    <source>
        <dbReference type="ARBA" id="ARBA00022771"/>
    </source>
</evidence>
<proteinExistence type="inferred from homology"/>
<evidence type="ECO:0000256" key="4">
    <source>
        <dbReference type="ARBA" id="ARBA00022723"/>
    </source>
</evidence>
<dbReference type="GO" id="GO:0006310">
    <property type="term" value="P:DNA recombination"/>
    <property type="evidence" value="ECO:0007669"/>
    <property type="project" value="InterPro"/>
</dbReference>
<comment type="subunit">
    <text evidence="9">Component of the heterotrimeric canonical replication protein A complex (RPA).</text>
</comment>
<dbReference type="CDD" id="cd04475">
    <property type="entry name" value="RPA1_DBD_B"/>
    <property type="match status" value="1"/>
</dbReference>
<evidence type="ECO:0000256" key="1">
    <source>
        <dbReference type="ARBA" id="ARBA00004123"/>
    </source>
</evidence>
<dbReference type="GO" id="GO:0006260">
    <property type="term" value="P:DNA replication"/>
    <property type="evidence" value="ECO:0007669"/>
    <property type="project" value="UniProtKB-KW"/>
</dbReference>
<dbReference type="PANTHER" id="PTHR47165:SF4">
    <property type="entry name" value="OS03G0429900 PROTEIN"/>
    <property type="match status" value="1"/>
</dbReference>
<dbReference type="FunFam" id="2.40.50.140:FF:000041">
    <property type="entry name" value="Replication protein A subunit"/>
    <property type="match status" value="1"/>
</dbReference>
<keyword evidence="16" id="KW-1185">Reference proteome</keyword>
<dbReference type="FunFam" id="2.40.50.140:FF:000064">
    <property type="entry name" value="Replication protein A subunit"/>
    <property type="match status" value="1"/>
</dbReference>
<reference evidence="15" key="1">
    <citation type="submission" date="2020-11" db="EMBL/GenBank/DDBJ databases">
        <authorList>
            <consortium name="DOE Joint Genome Institute"/>
            <person name="Ahrendt S."/>
            <person name="Riley R."/>
            <person name="Andreopoulos W."/>
            <person name="Labutti K."/>
            <person name="Pangilinan J."/>
            <person name="Ruiz-Duenas F.J."/>
            <person name="Barrasa J.M."/>
            <person name="Sanchez-Garcia M."/>
            <person name="Camarero S."/>
            <person name="Miyauchi S."/>
            <person name="Serrano A."/>
            <person name="Linde D."/>
            <person name="Babiker R."/>
            <person name="Drula E."/>
            <person name="Ayuso-Fernandez I."/>
            <person name="Pacheco R."/>
            <person name="Padilla G."/>
            <person name="Ferreira P."/>
            <person name="Barriuso J."/>
            <person name="Kellner H."/>
            <person name="Castanera R."/>
            <person name="Alfaro M."/>
            <person name="Ramirez L."/>
            <person name="Pisabarro A.G."/>
            <person name="Kuo A."/>
            <person name="Tritt A."/>
            <person name="Lipzen A."/>
            <person name="He G."/>
            <person name="Yan M."/>
            <person name="Ng V."/>
            <person name="Cullen D."/>
            <person name="Martin F."/>
            <person name="Rosso M.-N."/>
            <person name="Henrissat B."/>
            <person name="Hibbett D."/>
            <person name="Martinez A.T."/>
            <person name="Grigoriev I.V."/>
        </authorList>
    </citation>
    <scope>NUCLEOTIDE SEQUENCE</scope>
    <source>
        <strain evidence="15">AH 40177</strain>
    </source>
</reference>
<comment type="function">
    <text evidence="9">As part of the replication protein A (RPA/RP-A), a single-stranded DNA-binding heterotrimeric complex, may play an essential role in DNA replication, recombination and repair. Binds and stabilizes single-stranded DNA intermediates, preventing complementary DNA reannealing and recruiting different proteins involved in DNA metabolism.</text>
</comment>
<dbReference type="SUPFAM" id="SSF50249">
    <property type="entry name" value="Nucleic acid-binding proteins"/>
    <property type="match status" value="4"/>
</dbReference>
<dbReference type="CDD" id="cd04474">
    <property type="entry name" value="RPA1_DBD_A"/>
    <property type="match status" value="1"/>
</dbReference>
<evidence type="ECO:0000256" key="7">
    <source>
        <dbReference type="ARBA" id="ARBA00023125"/>
    </source>
</evidence>
<dbReference type="Pfam" id="PF01336">
    <property type="entry name" value="tRNA_anti-codon"/>
    <property type="match status" value="1"/>
</dbReference>
<keyword evidence="3 9" id="KW-0235">DNA replication</keyword>
<evidence type="ECO:0000256" key="10">
    <source>
        <dbReference type="SAM" id="MobiDB-lite"/>
    </source>
</evidence>
<feature type="domain" description="Replication protein A OB" evidence="14">
    <location>
        <begin position="292"/>
        <end position="390"/>
    </location>
</feature>
<dbReference type="AlphaFoldDB" id="A0A9P5PN02"/>
<evidence type="ECO:0000259" key="13">
    <source>
        <dbReference type="Pfam" id="PF08646"/>
    </source>
</evidence>
<accession>A0A9P5PN02</accession>
<gene>
    <name evidence="15" type="ORF">BDP27DRAFT_1330801</name>
</gene>
<dbReference type="CDD" id="cd04477">
    <property type="entry name" value="RPA1N"/>
    <property type="match status" value="1"/>
</dbReference>
<comment type="subcellular location">
    <subcellularLocation>
        <location evidence="1 9">Nucleus</location>
    </subcellularLocation>
</comment>
<dbReference type="GO" id="GO:0005662">
    <property type="term" value="C:DNA replication factor A complex"/>
    <property type="evidence" value="ECO:0007669"/>
    <property type="project" value="UniProtKB-ARBA"/>
</dbReference>
<dbReference type="OrthoDB" id="1751331at2759"/>
<dbReference type="Pfam" id="PF16900">
    <property type="entry name" value="REPA_OB_2"/>
    <property type="match status" value="1"/>
</dbReference>
<dbReference type="Pfam" id="PF04057">
    <property type="entry name" value="Rep-A_N"/>
    <property type="match status" value="1"/>
</dbReference>
<organism evidence="15 16">
    <name type="scientific">Rhodocollybia butyracea</name>
    <dbReference type="NCBI Taxonomy" id="206335"/>
    <lineage>
        <taxon>Eukaryota</taxon>
        <taxon>Fungi</taxon>
        <taxon>Dikarya</taxon>
        <taxon>Basidiomycota</taxon>
        <taxon>Agaricomycotina</taxon>
        <taxon>Agaricomycetes</taxon>
        <taxon>Agaricomycetidae</taxon>
        <taxon>Agaricales</taxon>
        <taxon>Marasmiineae</taxon>
        <taxon>Omphalotaceae</taxon>
        <taxon>Rhodocollybia</taxon>
    </lineage>
</organism>
<evidence type="ECO:0000313" key="16">
    <source>
        <dbReference type="Proteomes" id="UP000772434"/>
    </source>
</evidence>
<evidence type="ECO:0000259" key="11">
    <source>
        <dbReference type="Pfam" id="PF01336"/>
    </source>
</evidence>
<evidence type="ECO:0000259" key="14">
    <source>
        <dbReference type="Pfam" id="PF16900"/>
    </source>
</evidence>
<keyword evidence="6 9" id="KW-0862">Zinc</keyword>
<dbReference type="InterPro" id="IPR007199">
    <property type="entry name" value="Rep_factor-A_N"/>
</dbReference>
<dbReference type="GO" id="GO:0000781">
    <property type="term" value="C:chromosome, telomeric region"/>
    <property type="evidence" value="ECO:0007669"/>
    <property type="project" value="UniProtKB-ARBA"/>
</dbReference>
<dbReference type="Pfam" id="PF08646">
    <property type="entry name" value="Rep_fac-A_C"/>
    <property type="match status" value="1"/>
</dbReference>
<dbReference type="GO" id="GO:0003677">
    <property type="term" value="F:DNA binding"/>
    <property type="evidence" value="ECO:0007669"/>
    <property type="project" value="UniProtKB-KW"/>
</dbReference>
<evidence type="ECO:0000256" key="3">
    <source>
        <dbReference type="ARBA" id="ARBA00022705"/>
    </source>
</evidence>
<dbReference type="InterPro" id="IPR004591">
    <property type="entry name" value="Rfa1"/>
</dbReference>
<keyword evidence="5 9" id="KW-0863">Zinc-finger</keyword>
<feature type="compositionally biased region" description="Low complexity" evidence="10">
    <location>
        <begin position="149"/>
        <end position="169"/>
    </location>
</feature>
<dbReference type="GO" id="GO:0007004">
    <property type="term" value="P:telomere maintenance via telomerase"/>
    <property type="evidence" value="ECO:0007669"/>
    <property type="project" value="UniProtKB-ARBA"/>
</dbReference>
<dbReference type="FunFam" id="2.40.50.140:FF:000090">
    <property type="entry name" value="Replication protein A subunit"/>
    <property type="match status" value="1"/>
</dbReference>
<dbReference type="InterPro" id="IPR012340">
    <property type="entry name" value="NA-bd_OB-fold"/>
</dbReference>
<evidence type="ECO:0000259" key="12">
    <source>
        <dbReference type="Pfam" id="PF04057"/>
    </source>
</evidence>
<dbReference type="GO" id="GO:0006281">
    <property type="term" value="P:DNA repair"/>
    <property type="evidence" value="ECO:0007669"/>
    <property type="project" value="InterPro"/>
</dbReference>
<keyword evidence="8 9" id="KW-0539">Nucleus</keyword>
<dbReference type="EMBL" id="JADNRY010000089">
    <property type="protein sequence ID" value="KAF9066313.1"/>
    <property type="molecule type" value="Genomic_DNA"/>
</dbReference>
<dbReference type="NCBIfam" id="TIGR00617">
    <property type="entry name" value="rpa1"/>
    <property type="match status" value="1"/>
</dbReference>
<dbReference type="PANTHER" id="PTHR47165">
    <property type="entry name" value="OS03G0429900 PROTEIN"/>
    <property type="match status" value="1"/>
</dbReference>
<keyword evidence="4 9" id="KW-0479">Metal-binding</keyword>
<sequence>MSYQLDAGVCLQLHTATPNDEELFGSPHTLQILSLKKVGSKQNEATPNSPADRYRVVLSDGTHFLQAMLATQLNDMVSEKHIQRFTVISLERMSCNYVQEKRLLILMTLRVLGQEDVKIGDPISLDPAPGSAAPTPAPAPGKPEKAEKAAQPTSSTSAQPAASRTAAKTNWHPIEGLSPYQNNWTIKARVTQKSDLKNYSTQRGEGKLFNVTLMDETGEIRATAFNQVAETLYPKLEEGKVYYVSKGKVNLAKKKFSNVMNDYEINLERNTEVEECLETTNLPMIKYSFVSLQELQELSKDSTCDVIGILKEYSDVSEITSKATSRQLKKRELTLVDRSEYSVRLTLWGNQAEGFTPDEQNPVIAFKGVRVGDFNGRSLGMIATSTMTQNPDIPESHSLRGWYDSSGNNASFQSHTGTGSFSGGAGGGFTRSEVKPLLEMKLEANRIPESEEKPVYFSTKATIMHIRGENIAYAACEVCNKKVVEEGGSWRCEKCDKTWPKPVYRYIMTFAVSDPTGQLWFQGFNEVGEVIFDKKADEVVEIKERDDGQYNHILYKSCFKTYNFLLRAKRDSYNDNSRIRYGVSRILPLDYKEECEALLTLMETPWGQKDFTADFDSMTLG</sequence>
<dbReference type="Proteomes" id="UP000772434">
    <property type="component" value="Unassembled WGS sequence"/>
</dbReference>
<evidence type="ECO:0000313" key="15">
    <source>
        <dbReference type="EMBL" id="KAF9066313.1"/>
    </source>
</evidence>
<evidence type="ECO:0000256" key="8">
    <source>
        <dbReference type="ARBA" id="ARBA00023242"/>
    </source>
</evidence>
<feature type="domain" description="Replication factor A C-terminal" evidence="13">
    <location>
        <begin position="456"/>
        <end position="598"/>
    </location>
</feature>
<dbReference type="InterPro" id="IPR013955">
    <property type="entry name" value="Rep_factor-A_C"/>
</dbReference>
<dbReference type="CDD" id="cd04476">
    <property type="entry name" value="RPA1_DBD_C"/>
    <property type="match status" value="1"/>
</dbReference>
<feature type="domain" description="Replication factor-A protein 1 N-terminal" evidence="12">
    <location>
        <begin position="29"/>
        <end position="113"/>
    </location>
</feature>
<evidence type="ECO:0000256" key="9">
    <source>
        <dbReference type="RuleBase" id="RU364130"/>
    </source>
</evidence>
<dbReference type="GO" id="GO:0008270">
    <property type="term" value="F:zinc ion binding"/>
    <property type="evidence" value="ECO:0007669"/>
    <property type="project" value="UniProtKB-KW"/>
</dbReference>
<comment type="caution">
    <text evidence="15">The sequence shown here is derived from an EMBL/GenBank/DDBJ whole genome shotgun (WGS) entry which is preliminary data.</text>
</comment>
<dbReference type="InterPro" id="IPR031657">
    <property type="entry name" value="REPA_OB_2"/>
</dbReference>
<dbReference type="InterPro" id="IPR047192">
    <property type="entry name" value="Euk_RPA1_DBD_C"/>
</dbReference>
<evidence type="ECO:0000256" key="6">
    <source>
        <dbReference type="ARBA" id="ARBA00022833"/>
    </source>
</evidence>
<feature type="region of interest" description="Disordered" evidence="10">
    <location>
        <begin position="122"/>
        <end position="174"/>
    </location>
</feature>
<name>A0A9P5PN02_9AGAR</name>
<feature type="domain" description="OB" evidence="11">
    <location>
        <begin position="184"/>
        <end position="265"/>
    </location>
</feature>
<protein>
    <recommendedName>
        <fullName evidence="9">Replication protein A subunit</fullName>
    </recommendedName>
</protein>
<keyword evidence="7 9" id="KW-0238">DNA-binding</keyword>
<dbReference type="Gene3D" id="2.40.50.140">
    <property type="entry name" value="Nucleic acid-binding proteins"/>
    <property type="match status" value="4"/>
</dbReference>
<evidence type="ECO:0000256" key="2">
    <source>
        <dbReference type="ARBA" id="ARBA00005690"/>
    </source>
</evidence>